<evidence type="ECO:0000313" key="2">
    <source>
        <dbReference type="Proteomes" id="UP000733379"/>
    </source>
</evidence>
<dbReference type="EMBL" id="JAHKNI010000007">
    <property type="protein sequence ID" value="MBU3064088.1"/>
    <property type="molecule type" value="Genomic_DNA"/>
</dbReference>
<name>A0ABS6B1R7_9NOCA</name>
<proteinExistence type="predicted"/>
<protein>
    <submittedName>
        <fullName evidence="1">Helix-turn-helix domain-containing protein</fullName>
    </submittedName>
</protein>
<keyword evidence="2" id="KW-1185">Reference proteome</keyword>
<dbReference type="Proteomes" id="UP000733379">
    <property type="component" value="Unassembled WGS sequence"/>
</dbReference>
<dbReference type="RefSeq" id="WP_215919119.1">
    <property type="nucleotide sequence ID" value="NZ_JAHKNI010000007.1"/>
</dbReference>
<comment type="caution">
    <text evidence="1">The sequence shown here is derived from an EMBL/GenBank/DDBJ whole genome shotgun (WGS) entry which is preliminary data.</text>
</comment>
<evidence type="ECO:0000313" key="1">
    <source>
        <dbReference type="EMBL" id="MBU3064088.1"/>
    </source>
</evidence>
<organism evidence="1 2">
    <name type="scientific">Nocardia albiluteola</name>
    <dbReference type="NCBI Taxonomy" id="2842303"/>
    <lineage>
        <taxon>Bacteria</taxon>
        <taxon>Bacillati</taxon>
        <taxon>Actinomycetota</taxon>
        <taxon>Actinomycetes</taxon>
        <taxon>Mycobacteriales</taxon>
        <taxon>Nocardiaceae</taxon>
        <taxon>Nocardia</taxon>
    </lineage>
</organism>
<gene>
    <name evidence="1" type="ORF">KO481_21465</name>
</gene>
<accession>A0ABS6B1R7</accession>
<reference evidence="1 2" key="1">
    <citation type="submission" date="2021-06" db="EMBL/GenBank/DDBJ databases">
        <title>Actinomycetes sequencing.</title>
        <authorList>
            <person name="Shan Q."/>
        </authorList>
    </citation>
    <scope>NUCLEOTIDE SEQUENCE [LARGE SCALE GENOMIC DNA]</scope>
    <source>
        <strain evidence="1 2">NEAU-G5</strain>
    </source>
</reference>
<sequence>MNISDLEVRTAYRCVAEVVHQRTGEPIPAPIRDLFIRLHREIRSGAAKYPEDPATPDPIDSATAAGVLGCTPRRVQQLASDLDGVRVGGRWLFSRRIVEEYAEALRQRPA</sequence>